<evidence type="ECO:0000313" key="2">
    <source>
        <dbReference type="EMBL" id="KAG5537458.1"/>
    </source>
</evidence>
<dbReference type="SUPFAM" id="SSF81383">
    <property type="entry name" value="F-box domain"/>
    <property type="match status" value="1"/>
</dbReference>
<organism evidence="2 3">
    <name type="scientific">Rhododendron griersonianum</name>
    <dbReference type="NCBI Taxonomy" id="479676"/>
    <lineage>
        <taxon>Eukaryota</taxon>
        <taxon>Viridiplantae</taxon>
        <taxon>Streptophyta</taxon>
        <taxon>Embryophyta</taxon>
        <taxon>Tracheophyta</taxon>
        <taxon>Spermatophyta</taxon>
        <taxon>Magnoliopsida</taxon>
        <taxon>eudicotyledons</taxon>
        <taxon>Gunneridae</taxon>
        <taxon>Pentapetalae</taxon>
        <taxon>asterids</taxon>
        <taxon>Ericales</taxon>
        <taxon>Ericaceae</taxon>
        <taxon>Ericoideae</taxon>
        <taxon>Rhodoreae</taxon>
        <taxon>Rhododendron</taxon>
    </lineage>
</organism>
<evidence type="ECO:0000313" key="3">
    <source>
        <dbReference type="Proteomes" id="UP000823749"/>
    </source>
</evidence>
<dbReference type="InterPro" id="IPR036047">
    <property type="entry name" value="F-box-like_dom_sf"/>
</dbReference>
<dbReference type="Proteomes" id="UP000823749">
    <property type="component" value="Chromosome 8"/>
</dbReference>
<name>A0AAV6J9P3_9ERIC</name>
<dbReference type="AlphaFoldDB" id="A0AAV6J9P3"/>
<dbReference type="Pfam" id="PF00646">
    <property type="entry name" value="F-box"/>
    <property type="match status" value="1"/>
</dbReference>
<dbReference type="PANTHER" id="PTHR38926:SF72">
    <property type="entry name" value="IM:7136021-RELATED"/>
    <property type="match status" value="1"/>
</dbReference>
<dbReference type="Gene3D" id="3.80.10.10">
    <property type="entry name" value="Ribonuclease Inhibitor"/>
    <property type="match status" value="1"/>
</dbReference>
<dbReference type="PANTHER" id="PTHR38926">
    <property type="entry name" value="F-BOX DOMAIN CONTAINING PROTEIN, EXPRESSED"/>
    <property type="match status" value="1"/>
</dbReference>
<proteinExistence type="predicted"/>
<dbReference type="EMBL" id="JACTNZ010000008">
    <property type="protein sequence ID" value="KAG5537458.1"/>
    <property type="molecule type" value="Genomic_DNA"/>
</dbReference>
<sequence>MKERCKELPEELWESILNRLPHDDHYHDLRFPSLVCKQFLSITNRIHHKFVANAYLFDVNWCEALCRALKRFRELKEIELSHLGDLSDVNYPVLKIAYSGFYGSSGNSAFPFDDMDTSATGLRELDIGGSGDQERLLCSIAKAGIPLEKLSLRGPLLYQRHELTTLFRAFPTLKHVKVRSGYSINGNDKTREICRCLPNIEYIELDGFYSLTAITFSVLAKECPMLSEIKLRNGYMSLIEDDFVMNLERNYRVIYLDLSYTSGLTDKLLKDIVVACPNLHTLVVGGRDLLTTEGLEEILKSCPQIKHLKSTKYVEILSKAFAKSKLNLGNP</sequence>
<protein>
    <recommendedName>
        <fullName evidence="1">F-box domain-containing protein</fullName>
    </recommendedName>
</protein>
<accession>A0AAV6J9P3</accession>
<dbReference type="InterPro" id="IPR032675">
    <property type="entry name" value="LRR_dom_sf"/>
</dbReference>
<comment type="caution">
    <text evidence="2">The sequence shown here is derived from an EMBL/GenBank/DDBJ whole genome shotgun (WGS) entry which is preliminary data.</text>
</comment>
<reference evidence="2" key="1">
    <citation type="submission" date="2020-08" db="EMBL/GenBank/DDBJ databases">
        <title>Plant Genome Project.</title>
        <authorList>
            <person name="Zhang R.-G."/>
        </authorList>
    </citation>
    <scope>NUCLEOTIDE SEQUENCE</scope>
    <source>
        <strain evidence="2">WSP0</strain>
        <tissue evidence="2">Leaf</tissue>
    </source>
</reference>
<feature type="domain" description="F-box" evidence="1">
    <location>
        <begin position="7"/>
        <end position="45"/>
    </location>
</feature>
<dbReference type="SUPFAM" id="SSF52047">
    <property type="entry name" value="RNI-like"/>
    <property type="match status" value="1"/>
</dbReference>
<gene>
    <name evidence="2" type="ORF">RHGRI_024776</name>
</gene>
<dbReference type="InterPro" id="IPR001810">
    <property type="entry name" value="F-box_dom"/>
</dbReference>
<keyword evidence="3" id="KW-1185">Reference proteome</keyword>
<evidence type="ECO:0000259" key="1">
    <source>
        <dbReference type="Pfam" id="PF00646"/>
    </source>
</evidence>